<evidence type="ECO:0000313" key="2">
    <source>
        <dbReference type="Proteomes" id="UP000014977"/>
    </source>
</evidence>
<name>S7UXW7_DESML</name>
<protein>
    <submittedName>
        <fullName evidence="1">Uncharacterized protein</fullName>
    </submittedName>
</protein>
<dbReference type="RefSeq" id="WP_020877595.1">
    <property type="nucleotide sequence ID" value="NZ_ATHJ01000093.1"/>
</dbReference>
<accession>S7UXW7</accession>
<reference evidence="1 2" key="1">
    <citation type="journal article" date="2013" name="Genome Announc.">
        <title>Draft genome sequences for three mercury-methylating, sulfate-reducing bacteria.</title>
        <authorList>
            <person name="Brown S.D."/>
            <person name="Hurt R.A.Jr."/>
            <person name="Gilmour C.C."/>
            <person name="Elias D.A."/>
        </authorList>
    </citation>
    <scope>NUCLEOTIDE SEQUENCE [LARGE SCALE GENOMIC DNA]</scope>
    <source>
        <strain evidence="1 2">DSM 2059</strain>
    </source>
</reference>
<keyword evidence="2" id="KW-1185">Reference proteome</keyword>
<gene>
    <name evidence="1" type="ORF">dsmv_2838</name>
</gene>
<proteinExistence type="predicted"/>
<dbReference type="AlphaFoldDB" id="S7UXW7"/>
<evidence type="ECO:0000313" key="1">
    <source>
        <dbReference type="EMBL" id="EPR39089.1"/>
    </source>
</evidence>
<sequence>MAIAKYLNITPFGALNCIRFHGAVVNDEHILTLVIGQSVENAENSYREHQQQPAPILCAAFEQVISGILADDSLVVGHNAPEKIFAEKRQGKYCFYQRTNTVPMMFSNTTLVKQRVDPEMIKKS</sequence>
<comment type="caution">
    <text evidence="1">The sequence shown here is derived from an EMBL/GenBank/DDBJ whole genome shotgun (WGS) entry which is preliminary data.</text>
</comment>
<dbReference type="Proteomes" id="UP000014977">
    <property type="component" value="Unassembled WGS sequence"/>
</dbReference>
<dbReference type="EMBL" id="ATHJ01000093">
    <property type="protein sequence ID" value="EPR39089.1"/>
    <property type="molecule type" value="Genomic_DNA"/>
</dbReference>
<organism evidence="1 2">
    <name type="scientific">Desulfococcus multivorans DSM 2059</name>
    <dbReference type="NCBI Taxonomy" id="1121405"/>
    <lineage>
        <taxon>Bacteria</taxon>
        <taxon>Pseudomonadati</taxon>
        <taxon>Thermodesulfobacteriota</taxon>
        <taxon>Desulfobacteria</taxon>
        <taxon>Desulfobacterales</taxon>
        <taxon>Desulfococcaceae</taxon>
        <taxon>Desulfococcus</taxon>
    </lineage>
</organism>